<feature type="domain" description="Glycoside hydrolase family 5" evidence="6">
    <location>
        <begin position="58"/>
        <end position="300"/>
    </location>
</feature>
<evidence type="ECO:0000256" key="2">
    <source>
        <dbReference type="ARBA" id="ARBA00023295"/>
    </source>
</evidence>
<keyword evidence="2 3" id="KW-0326">Glycosidase</keyword>
<dbReference type="PANTHER" id="PTHR34142:SF1">
    <property type="entry name" value="GLYCOSIDE HYDROLASE FAMILY 5 DOMAIN-CONTAINING PROTEIN"/>
    <property type="match status" value="1"/>
</dbReference>
<keyword evidence="4" id="KW-0472">Membrane</keyword>
<evidence type="ECO:0000256" key="5">
    <source>
        <dbReference type="SAM" id="SignalP"/>
    </source>
</evidence>
<protein>
    <submittedName>
        <fullName evidence="7">Glycoside hydrolase family 5 protein</fullName>
    </submittedName>
</protein>
<evidence type="ECO:0000259" key="6">
    <source>
        <dbReference type="Pfam" id="PF00150"/>
    </source>
</evidence>
<name>A0A9X1WDN2_9VIBR</name>
<evidence type="ECO:0000256" key="4">
    <source>
        <dbReference type="SAM" id="Phobius"/>
    </source>
</evidence>
<dbReference type="GO" id="GO:0000272">
    <property type="term" value="P:polysaccharide catabolic process"/>
    <property type="evidence" value="ECO:0007669"/>
    <property type="project" value="InterPro"/>
</dbReference>
<feature type="chain" id="PRO_5040773499" evidence="5">
    <location>
        <begin position="43"/>
        <end position="377"/>
    </location>
</feature>
<dbReference type="EMBL" id="JAJNNZ010000016">
    <property type="protein sequence ID" value="MCJ2378409.1"/>
    <property type="molecule type" value="Genomic_DNA"/>
</dbReference>
<feature type="signal peptide" evidence="5">
    <location>
        <begin position="1"/>
        <end position="42"/>
    </location>
</feature>
<comment type="caution">
    <text evidence="7">The sequence shown here is derived from an EMBL/GenBank/DDBJ whole genome shotgun (WGS) entry which is preliminary data.</text>
</comment>
<sequence>MAADFIKAAWLFMIQKKRNTTMRNYNFFTALLALCLSLPAVAVEPLTVENGQIMAGGKNQSFAGVSLFWSNTGWGGEDFYTAKDVNLAKVELGATLIRAAIGHGQQGGLQDDWNGNMSRLETVIEAAIEEDMYVIVDFHSHEAHHDIASASAFFSDIATRYGHHDNIIYELFNEPLQISWNKDIKPYAITLIDTIRAIDPDNLIIVGSPNWSQDVDVASYAPIERENIAYSIHFYAGTHGDYLIDKVNIALNNGIALFATEWGTVNANGDGAVDVQQTYRWMNLLKENNISHANWALNNKAEGASLFVPDGTWGDYSESGLCVKSIILNWNSDEIKPCTDNIDTVETSTASGGSIGLMFVLWLVVVGFLKRHANWTM</sequence>
<reference evidence="7" key="1">
    <citation type="submission" date="2021-11" db="EMBL/GenBank/DDBJ databases">
        <title>Vibrio ZSDE26 sp. nov. and Vibrio ZSDZ34 sp. nov., isolated from coastal seawater in Qingdao.</title>
        <authorList>
            <person name="Zhang P."/>
        </authorList>
    </citation>
    <scope>NUCLEOTIDE SEQUENCE</scope>
    <source>
        <strain evidence="7">ZSDZ34</strain>
    </source>
</reference>
<dbReference type="PANTHER" id="PTHR34142">
    <property type="entry name" value="ENDO-BETA-1,4-GLUCANASE A"/>
    <property type="match status" value="1"/>
</dbReference>
<dbReference type="SUPFAM" id="SSF51445">
    <property type="entry name" value="(Trans)glycosidases"/>
    <property type="match status" value="1"/>
</dbReference>
<dbReference type="InterPro" id="IPR001547">
    <property type="entry name" value="Glyco_hydro_5"/>
</dbReference>
<dbReference type="Gene3D" id="3.20.20.80">
    <property type="entry name" value="Glycosidases"/>
    <property type="match status" value="1"/>
</dbReference>
<gene>
    <name evidence="7" type="ORF">LNL84_16445</name>
</gene>
<dbReference type="InterPro" id="IPR017853">
    <property type="entry name" value="GH"/>
</dbReference>
<evidence type="ECO:0000256" key="1">
    <source>
        <dbReference type="ARBA" id="ARBA00022801"/>
    </source>
</evidence>
<keyword evidence="8" id="KW-1185">Reference proteome</keyword>
<comment type="similarity">
    <text evidence="3">Belongs to the glycosyl hydrolase 5 (cellulase A) family.</text>
</comment>
<evidence type="ECO:0000256" key="3">
    <source>
        <dbReference type="RuleBase" id="RU361153"/>
    </source>
</evidence>
<dbReference type="AlphaFoldDB" id="A0A9X1WDN2"/>
<organism evidence="7 8">
    <name type="scientific">Vibrio gelatinilyticus</name>
    <dbReference type="NCBI Taxonomy" id="2893468"/>
    <lineage>
        <taxon>Bacteria</taxon>
        <taxon>Pseudomonadati</taxon>
        <taxon>Pseudomonadota</taxon>
        <taxon>Gammaproteobacteria</taxon>
        <taxon>Vibrionales</taxon>
        <taxon>Vibrionaceae</taxon>
        <taxon>Vibrio</taxon>
    </lineage>
</organism>
<evidence type="ECO:0000313" key="7">
    <source>
        <dbReference type="EMBL" id="MCJ2378409.1"/>
    </source>
</evidence>
<keyword evidence="4" id="KW-1133">Transmembrane helix</keyword>
<keyword evidence="4" id="KW-0812">Transmembrane</keyword>
<evidence type="ECO:0000313" key="8">
    <source>
        <dbReference type="Proteomes" id="UP001139488"/>
    </source>
</evidence>
<proteinExistence type="inferred from homology"/>
<dbReference type="Pfam" id="PF00150">
    <property type="entry name" value="Cellulase"/>
    <property type="match status" value="1"/>
</dbReference>
<dbReference type="Proteomes" id="UP001139488">
    <property type="component" value="Unassembled WGS sequence"/>
</dbReference>
<dbReference type="RefSeq" id="WP_244358707.1">
    <property type="nucleotide sequence ID" value="NZ_JAJNNZ010000016.1"/>
</dbReference>
<keyword evidence="1 3" id="KW-0378">Hydrolase</keyword>
<keyword evidence="5" id="KW-0732">Signal</keyword>
<dbReference type="PROSITE" id="PS00659">
    <property type="entry name" value="GLYCOSYL_HYDROL_F5"/>
    <property type="match status" value="1"/>
</dbReference>
<dbReference type="GO" id="GO:0004553">
    <property type="term" value="F:hydrolase activity, hydrolyzing O-glycosyl compounds"/>
    <property type="evidence" value="ECO:0007669"/>
    <property type="project" value="InterPro"/>
</dbReference>
<feature type="transmembrane region" description="Helical" evidence="4">
    <location>
        <begin position="350"/>
        <end position="369"/>
    </location>
</feature>
<accession>A0A9X1WDN2</accession>
<dbReference type="InterPro" id="IPR018087">
    <property type="entry name" value="Glyco_hydro_5_CS"/>
</dbReference>